<comment type="caution">
    <text evidence="2">The sequence shown here is derived from an EMBL/GenBank/DDBJ whole genome shotgun (WGS) entry which is preliminary data.</text>
</comment>
<gene>
    <name evidence="2" type="ORF">HHL15_08645</name>
</gene>
<dbReference type="InterPro" id="IPR011051">
    <property type="entry name" value="RmlC_Cupin_sf"/>
</dbReference>
<keyword evidence="3" id="KW-1185">Reference proteome</keyword>
<evidence type="ECO:0000313" key="2">
    <source>
        <dbReference type="EMBL" id="NML25806.1"/>
    </source>
</evidence>
<sequence length="105" mass="11550">MLLQNLLSPLPPPGVEEHFQTLLSRSGLRLERIVSHGHASPAGFWYEQSEDEWVLLVQGHAELAFGDGEQLALSPGDWLLIPAGRRHRVAATGPDTVWLALHLAT</sequence>
<name>A0A848G471_9RHOO</name>
<dbReference type="EMBL" id="JABBGA010000005">
    <property type="protein sequence ID" value="NML25806.1"/>
    <property type="molecule type" value="Genomic_DNA"/>
</dbReference>
<dbReference type="Gene3D" id="2.60.120.10">
    <property type="entry name" value="Jelly Rolls"/>
    <property type="match status" value="1"/>
</dbReference>
<dbReference type="Pfam" id="PF07883">
    <property type="entry name" value="Cupin_2"/>
    <property type="match status" value="1"/>
</dbReference>
<proteinExistence type="predicted"/>
<dbReference type="InterPro" id="IPR014710">
    <property type="entry name" value="RmlC-like_jellyroll"/>
</dbReference>
<evidence type="ECO:0000259" key="1">
    <source>
        <dbReference type="Pfam" id="PF07883"/>
    </source>
</evidence>
<dbReference type="InterPro" id="IPR013096">
    <property type="entry name" value="Cupin_2"/>
</dbReference>
<dbReference type="CDD" id="cd06981">
    <property type="entry name" value="cupin_reut_a1446"/>
    <property type="match status" value="1"/>
</dbReference>
<dbReference type="AlphaFoldDB" id="A0A848G471"/>
<accession>A0A848G471</accession>
<dbReference type="RefSeq" id="WP_169145358.1">
    <property type="nucleotide sequence ID" value="NZ_JABBGA010000005.1"/>
</dbReference>
<reference evidence="2 3" key="1">
    <citation type="submission" date="2020-04" db="EMBL/GenBank/DDBJ databases">
        <title>Zoogloea sp. G-4-1-14 isolated from soil.</title>
        <authorList>
            <person name="Dahal R.H."/>
        </authorList>
    </citation>
    <scope>NUCLEOTIDE SEQUENCE [LARGE SCALE GENOMIC DNA]</scope>
    <source>
        <strain evidence="2 3">G-4-1-14</strain>
    </source>
</reference>
<organism evidence="2 3">
    <name type="scientific">Zoogloea dura</name>
    <dbReference type="NCBI Taxonomy" id="2728840"/>
    <lineage>
        <taxon>Bacteria</taxon>
        <taxon>Pseudomonadati</taxon>
        <taxon>Pseudomonadota</taxon>
        <taxon>Betaproteobacteria</taxon>
        <taxon>Rhodocyclales</taxon>
        <taxon>Zoogloeaceae</taxon>
        <taxon>Zoogloea</taxon>
    </lineage>
</organism>
<dbReference type="Proteomes" id="UP000580043">
    <property type="component" value="Unassembled WGS sequence"/>
</dbReference>
<evidence type="ECO:0000313" key="3">
    <source>
        <dbReference type="Proteomes" id="UP000580043"/>
    </source>
</evidence>
<protein>
    <submittedName>
        <fullName evidence="2">Cupin domain-containing protein</fullName>
    </submittedName>
</protein>
<feature type="domain" description="Cupin type-2" evidence="1">
    <location>
        <begin position="47"/>
        <end position="96"/>
    </location>
</feature>
<dbReference type="SUPFAM" id="SSF51182">
    <property type="entry name" value="RmlC-like cupins"/>
    <property type="match status" value="1"/>
</dbReference>